<dbReference type="OrthoDB" id="5428284at2759"/>
<keyword evidence="3" id="KW-1185">Reference proteome</keyword>
<protein>
    <submittedName>
        <fullName evidence="2">Uncharacterized protein</fullName>
    </submittedName>
</protein>
<dbReference type="EMBL" id="AQGS01000143">
    <property type="protein sequence ID" value="EPS41858.1"/>
    <property type="molecule type" value="Genomic_DNA"/>
</dbReference>
<proteinExistence type="predicted"/>
<dbReference type="HOGENOM" id="CLU_1120147_0_0_1"/>
<organism evidence="2 3">
    <name type="scientific">Dactylellina haptotyla (strain CBS 200.50)</name>
    <name type="common">Nematode-trapping fungus</name>
    <name type="synonym">Monacrosporium haptotylum</name>
    <dbReference type="NCBI Taxonomy" id="1284197"/>
    <lineage>
        <taxon>Eukaryota</taxon>
        <taxon>Fungi</taxon>
        <taxon>Dikarya</taxon>
        <taxon>Ascomycota</taxon>
        <taxon>Pezizomycotina</taxon>
        <taxon>Orbiliomycetes</taxon>
        <taxon>Orbiliales</taxon>
        <taxon>Orbiliaceae</taxon>
        <taxon>Dactylellina</taxon>
    </lineage>
</organism>
<keyword evidence="1" id="KW-1133">Transmembrane helix</keyword>
<reference evidence="3" key="2">
    <citation type="submission" date="2013-04" db="EMBL/GenBank/DDBJ databases">
        <title>Genomic mechanisms accounting for the adaptation to parasitism in nematode-trapping fungi.</title>
        <authorList>
            <person name="Ahren D.G."/>
        </authorList>
    </citation>
    <scope>NUCLEOTIDE SEQUENCE [LARGE SCALE GENOMIC DNA]</scope>
    <source>
        <strain evidence="3">CBS 200.50</strain>
    </source>
</reference>
<name>S8BR13_DACHA</name>
<evidence type="ECO:0000313" key="3">
    <source>
        <dbReference type="Proteomes" id="UP000015100"/>
    </source>
</evidence>
<dbReference type="Proteomes" id="UP000015100">
    <property type="component" value="Unassembled WGS sequence"/>
</dbReference>
<keyword evidence="1" id="KW-0812">Transmembrane</keyword>
<accession>S8BR13</accession>
<dbReference type="AlphaFoldDB" id="S8BR13"/>
<comment type="caution">
    <text evidence="2">The sequence shown here is derived from an EMBL/GenBank/DDBJ whole genome shotgun (WGS) entry which is preliminary data.</text>
</comment>
<evidence type="ECO:0000313" key="2">
    <source>
        <dbReference type="EMBL" id="EPS41858.1"/>
    </source>
</evidence>
<sequence length="248" mass="28377">MIDRTTYTTTYIYLLLILSTNFPGTHAYFSLMAREIRPNWFKSFNYFFTSVELNEREPDVCYQTVGRSVWGDIEWVAFYNKLDETPISSVGLYNNRRCGNTNTHRRRRPQQMPMAVLVFDPHNLHGIHLVNLKALGIHWNRGAFVSLNLTEEVKQQTRNGSTGVFSQIPGSPAHGVYVWEGDPAIPKNLGRNVVYLPNAVQHLAEPTDLLQRIYVGSDQFGYVYMRDLIERALVGPERAAQIPDTVTP</sequence>
<gene>
    <name evidence="2" type="ORF">H072_4180</name>
</gene>
<evidence type="ECO:0000256" key="1">
    <source>
        <dbReference type="SAM" id="Phobius"/>
    </source>
</evidence>
<feature type="transmembrane region" description="Helical" evidence="1">
    <location>
        <begin position="12"/>
        <end position="33"/>
    </location>
</feature>
<reference evidence="2 3" key="1">
    <citation type="journal article" date="2013" name="PLoS Genet.">
        <title>Genomic mechanisms accounting for the adaptation to parasitism in nematode-trapping fungi.</title>
        <authorList>
            <person name="Meerupati T."/>
            <person name="Andersson K.M."/>
            <person name="Friman E."/>
            <person name="Kumar D."/>
            <person name="Tunlid A."/>
            <person name="Ahren D."/>
        </authorList>
    </citation>
    <scope>NUCLEOTIDE SEQUENCE [LARGE SCALE GENOMIC DNA]</scope>
    <source>
        <strain evidence="2 3">CBS 200.50</strain>
    </source>
</reference>
<keyword evidence="1" id="KW-0472">Membrane</keyword>